<name>A0ABU0TUL8_MICTR</name>
<dbReference type="Proteomes" id="UP001226691">
    <property type="component" value="Unassembled WGS sequence"/>
</dbReference>
<dbReference type="InterPro" id="IPR003439">
    <property type="entry name" value="ABC_transporter-like_ATP-bd"/>
</dbReference>
<dbReference type="InterPro" id="IPR027417">
    <property type="entry name" value="P-loop_NTPase"/>
</dbReference>
<proteinExistence type="predicted"/>
<dbReference type="GO" id="GO:0005524">
    <property type="term" value="F:ATP binding"/>
    <property type="evidence" value="ECO:0007669"/>
    <property type="project" value="UniProtKB-KW"/>
</dbReference>
<dbReference type="InterPro" id="IPR017871">
    <property type="entry name" value="ABC_transporter-like_CS"/>
</dbReference>
<keyword evidence="3" id="KW-1185">Reference proteome</keyword>
<keyword evidence="2" id="KW-0547">Nucleotide-binding</keyword>
<accession>A0ABU0TUL8</accession>
<dbReference type="PANTHER" id="PTHR43582:SF5">
    <property type="entry name" value="ABC TRANSPORTER"/>
    <property type="match status" value="1"/>
</dbReference>
<comment type="caution">
    <text evidence="2">The sequence shown here is derived from an EMBL/GenBank/DDBJ whole genome shotgun (WGS) entry which is preliminary data.</text>
</comment>
<evidence type="ECO:0000313" key="2">
    <source>
        <dbReference type="EMBL" id="MDQ1122644.1"/>
    </source>
</evidence>
<evidence type="ECO:0000313" key="3">
    <source>
        <dbReference type="Proteomes" id="UP001226691"/>
    </source>
</evidence>
<keyword evidence="2" id="KW-0067">ATP-binding</keyword>
<feature type="domain" description="ABC transporter" evidence="1">
    <location>
        <begin position="1"/>
        <end position="171"/>
    </location>
</feature>
<evidence type="ECO:0000259" key="1">
    <source>
        <dbReference type="PROSITE" id="PS50893"/>
    </source>
</evidence>
<protein>
    <submittedName>
        <fullName evidence="2">ABC-2 type transport system ATP-binding protein</fullName>
    </submittedName>
</protein>
<sequence length="252" mass="27974">MDLTSEARKVRQLIGYVPQVGTLQAESVVGEELVFQGRLFGMSRASAEHRGREVLALMGAEEFWGRRAGRLSGGERRKVDIAMGMMNQPDIAFLDEPTVGLDPDARQEMWAMIRNMREKWGTTVVITTHYLDEAEDLADDILMMEGGRLIAHDSTQRLKERFAVDEVFVHLDATDVAETAWSHSGVDGVLSAEYSGTDAGMLLSLRISDGERTLPAVLEVLHRRGQIPMRISVRRGGLQDAFFSLTGKDLLA</sequence>
<organism evidence="2 3">
    <name type="scientific">Microbacterium trichothecenolyticum</name>
    <name type="common">Aureobacterium trichothecenolyticum</name>
    <dbReference type="NCBI Taxonomy" id="69370"/>
    <lineage>
        <taxon>Bacteria</taxon>
        <taxon>Bacillati</taxon>
        <taxon>Actinomycetota</taxon>
        <taxon>Actinomycetes</taxon>
        <taxon>Micrococcales</taxon>
        <taxon>Microbacteriaceae</taxon>
        <taxon>Microbacterium</taxon>
    </lineage>
</organism>
<gene>
    <name evidence="2" type="ORF">QE412_001217</name>
</gene>
<dbReference type="Gene3D" id="3.40.50.300">
    <property type="entry name" value="P-loop containing nucleotide triphosphate hydrolases"/>
    <property type="match status" value="1"/>
</dbReference>
<dbReference type="SUPFAM" id="SSF52540">
    <property type="entry name" value="P-loop containing nucleoside triphosphate hydrolases"/>
    <property type="match status" value="1"/>
</dbReference>
<dbReference type="PROSITE" id="PS50893">
    <property type="entry name" value="ABC_TRANSPORTER_2"/>
    <property type="match status" value="1"/>
</dbReference>
<dbReference type="Pfam" id="PF00005">
    <property type="entry name" value="ABC_tran"/>
    <property type="match status" value="1"/>
</dbReference>
<reference evidence="2 3" key="1">
    <citation type="submission" date="2023-07" db="EMBL/GenBank/DDBJ databases">
        <title>Functional and genomic diversity of the sorghum phyllosphere microbiome.</title>
        <authorList>
            <person name="Shade A."/>
        </authorList>
    </citation>
    <scope>NUCLEOTIDE SEQUENCE [LARGE SCALE GENOMIC DNA]</scope>
    <source>
        <strain evidence="2 3">SORGH_AS_1207</strain>
    </source>
</reference>
<dbReference type="EMBL" id="JAUTBF010000001">
    <property type="protein sequence ID" value="MDQ1122644.1"/>
    <property type="molecule type" value="Genomic_DNA"/>
</dbReference>
<dbReference type="PANTHER" id="PTHR43582">
    <property type="entry name" value="LINEARMYCIN RESISTANCE ATP-BINDING PROTEIN LNRL"/>
    <property type="match status" value="1"/>
</dbReference>
<dbReference type="PROSITE" id="PS00211">
    <property type="entry name" value="ABC_TRANSPORTER_1"/>
    <property type="match status" value="1"/>
</dbReference>